<dbReference type="PROSITE" id="PS01031">
    <property type="entry name" value="SHSP"/>
    <property type="match status" value="1"/>
</dbReference>
<evidence type="ECO:0000259" key="4">
    <source>
        <dbReference type="PROSITE" id="PS01031"/>
    </source>
</evidence>
<gene>
    <name evidence="5" type="primary">hsp18</name>
    <name evidence="5" type="ORF">YM304_04600</name>
</gene>
<comment type="similarity">
    <text evidence="1 2">Belongs to the small heat shock protein (HSP20) family.</text>
</comment>
<dbReference type="PANTHER" id="PTHR11527">
    <property type="entry name" value="HEAT-SHOCK PROTEIN 20 FAMILY MEMBER"/>
    <property type="match status" value="1"/>
</dbReference>
<dbReference type="InterPro" id="IPR008978">
    <property type="entry name" value="HSP20-like_chaperone"/>
</dbReference>
<evidence type="ECO:0000256" key="1">
    <source>
        <dbReference type="PROSITE-ProRule" id="PRU00285"/>
    </source>
</evidence>
<organism evidence="5 6">
    <name type="scientific">Ilumatobacter coccineus (strain NBRC 103263 / KCTC 29153 / YM16-304)</name>
    <dbReference type="NCBI Taxonomy" id="1313172"/>
    <lineage>
        <taxon>Bacteria</taxon>
        <taxon>Bacillati</taxon>
        <taxon>Actinomycetota</taxon>
        <taxon>Acidimicrobiia</taxon>
        <taxon>Acidimicrobiales</taxon>
        <taxon>Ilumatobacteraceae</taxon>
        <taxon>Ilumatobacter</taxon>
    </lineage>
</organism>
<evidence type="ECO:0000313" key="6">
    <source>
        <dbReference type="Proteomes" id="UP000011863"/>
    </source>
</evidence>
<evidence type="ECO:0000256" key="2">
    <source>
        <dbReference type="RuleBase" id="RU003616"/>
    </source>
</evidence>
<feature type="region of interest" description="Disordered" evidence="3">
    <location>
        <begin position="125"/>
        <end position="146"/>
    </location>
</feature>
<dbReference type="OrthoDB" id="5242916at2"/>
<protein>
    <submittedName>
        <fullName evidence="5">Heat shock protein Hsp18</fullName>
    </submittedName>
</protein>
<feature type="domain" description="SHSP" evidence="4">
    <location>
        <begin position="21"/>
        <end position="134"/>
    </location>
</feature>
<dbReference type="RefSeq" id="WP_015440022.1">
    <property type="nucleotide sequence ID" value="NC_020520.1"/>
</dbReference>
<dbReference type="Gene3D" id="2.60.40.790">
    <property type="match status" value="1"/>
</dbReference>
<evidence type="ECO:0000256" key="3">
    <source>
        <dbReference type="SAM" id="MobiDB-lite"/>
    </source>
</evidence>
<feature type="compositionally biased region" description="Polar residues" evidence="3">
    <location>
        <begin position="130"/>
        <end position="146"/>
    </location>
</feature>
<dbReference type="SUPFAM" id="SSF49764">
    <property type="entry name" value="HSP20-like chaperones"/>
    <property type="match status" value="1"/>
</dbReference>
<dbReference type="InterPro" id="IPR002068">
    <property type="entry name" value="A-crystallin/Hsp20_dom"/>
</dbReference>
<dbReference type="EMBL" id="AP012057">
    <property type="protein sequence ID" value="BAN00774.1"/>
    <property type="molecule type" value="Genomic_DNA"/>
</dbReference>
<sequence length="146" mass="16064">MLVMNSPFRELDSLFDQLSGRATASSGNPIPMDAYRRDSDIWVHLDLPGVAADSLDVSVERNVLTVTGERNWQRNDDDQLYLAERRRGTFRRQVTLGDGLDADAIEADYTDGVLTLRIPVAEQAQPKKISINSASPKASAIEASST</sequence>
<dbReference type="Proteomes" id="UP000011863">
    <property type="component" value="Chromosome"/>
</dbReference>
<evidence type="ECO:0000313" key="5">
    <source>
        <dbReference type="EMBL" id="BAN00774.1"/>
    </source>
</evidence>
<dbReference type="CDD" id="cd06464">
    <property type="entry name" value="ACD_sHsps-like"/>
    <property type="match status" value="1"/>
</dbReference>
<accession>A0A6C7DVQ3</accession>
<dbReference type="Pfam" id="PF00011">
    <property type="entry name" value="HSP20"/>
    <property type="match status" value="1"/>
</dbReference>
<proteinExistence type="inferred from homology"/>
<keyword evidence="5" id="KW-0346">Stress response</keyword>
<dbReference type="AlphaFoldDB" id="A0A6C7DVQ3"/>
<reference evidence="5 6" key="1">
    <citation type="journal article" date="2013" name="Int. J. Syst. Evol. Microbiol.">
        <title>Ilumatobacter nonamiense sp. nov. and Ilumatobacter coccineum sp. nov., isolated from seashore sand.</title>
        <authorList>
            <person name="Matsumoto A."/>
            <person name="Kasai H."/>
            <person name="Matsuo Y."/>
            <person name="Shizuri Y."/>
            <person name="Ichikawa N."/>
            <person name="Fujita N."/>
            <person name="Omura S."/>
            <person name="Takahashi Y."/>
        </authorList>
    </citation>
    <scope>NUCLEOTIDE SEQUENCE [LARGE SCALE GENOMIC DNA]</scope>
    <source>
        <strain evidence="6">NBRC 103263 / KCTC 29153 / YM16-304</strain>
    </source>
</reference>
<name>A0A6C7DVQ3_ILUCY</name>
<keyword evidence="6" id="KW-1185">Reference proteome</keyword>
<dbReference type="InterPro" id="IPR031107">
    <property type="entry name" value="Small_HSP"/>
</dbReference>
<dbReference type="KEGG" id="aym:YM304_04600"/>